<sequence>MSAFKQPQTAVVTGTCRTQWARTAVEARLSSHFREATVAVSVAESWDVASLAPLAWDVAVSILGSRPLIMATLRPATSDTRAAARRNLKSQPGPPGLGKSASSYAMARQ</sequence>
<dbReference type="EMBL" id="CAJNNV010006016">
    <property type="protein sequence ID" value="CAE8592976.1"/>
    <property type="molecule type" value="Genomic_DNA"/>
</dbReference>
<accession>A0A813DW96</accession>
<name>A0A813DW96_POLGL</name>
<evidence type="ECO:0000256" key="1">
    <source>
        <dbReference type="SAM" id="MobiDB-lite"/>
    </source>
</evidence>
<feature type="region of interest" description="Disordered" evidence="1">
    <location>
        <begin position="80"/>
        <end position="109"/>
    </location>
</feature>
<protein>
    <submittedName>
        <fullName evidence="2">Uncharacterized protein</fullName>
    </submittedName>
</protein>
<reference evidence="2" key="1">
    <citation type="submission" date="2021-02" db="EMBL/GenBank/DDBJ databases">
        <authorList>
            <person name="Dougan E. K."/>
            <person name="Rhodes N."/>
            <person name="Thang M."/>
            <person name="Chan C."/>
        </authorList>
    </citation>
    <scope>NUCLEOTIDE SEQUENCE</scope>
</reference>
<evidence type="ECO:0000313" key="3">
    <source>
        <dbReference type="Proteomes" id="UP000654075"/>
    </source>
</evidence>
<dbReference type="AlphaFoldDB" id="A0A813DW96"/>
<organism evidence="2 3">
    <name type="scientific">Polarella glacialis</name>
    <name type="common">Dinoflagellate</name>
    <dbReference type="NCBI Taxonomy" id="89957"/>
    <lineage>
        <taxon>Eukaryota</taxon>
        <taxon>Sar</taxon>
        <taxon>Alveolata</taxon>
        <taxon>Dinophyceae</taxon>
        <taxon>Suessiales</taxon>
        <taxon>Suessiaceae</taxon>
        <taxon>Polarella</taxon>
    </lineage>
</organism>
<keyword evidence="3" id="KW-1185">Reference proteome</keyword>
<gene>
    <name evidence="2" type="ORF">PGLA1383_LOCUS11590</name>
</gene>
<dbReference type="Proteomes" id="UP000654075">
    <property type="component" value="Unassembled WGS sequence"/>
</dbReference>
<evidence type="ECO:0000313" key="2">
    <source>
        <dbReference type="EMBL" id="CAE8592976.1"/>
    </source>
</evidence>
<comment type="caution">
    <text evidence="2">The sequence shown here is derived from an EMBL/GenBank/DDBJ whole genome shotgun (WGS) entry which is preliminary data.</text>
</comment>
<proteinExistence type="predicted"/>